<feature type="region of interest" description="Disordered" evidence="1">
    <location>
        <begin position="103"/>
        <end position="133"/>
    </location>
</feature>
<proteinExistence type="predicted"/>
<dbReference type="STRING" id="272557.APE_0786.1"/>
<name>Q9YDY3_AERPE</name>
<dbReference type="eggNOG" id="arCOG02466">
    <property type="taxonomic scope" value="Archaea"/>
</dbReference>
<dbReference type="EMBL" id="BA000002">
    <property type="protein sequence ID" value="BAA79764.2"/>
    <property type="molecule type" value="Genomic_DNA"/>
</dbReference>
<dbReference type="Proteomes" id="UP000002518">
    <property type="component" value="Chromosome"/>
</dbReference>
<reference evidence="2 3" key="1">
    <citation type="journal article" date="1999" name="DNA Res.">
        <title>Complete genome sequence of an aerobic hyper-thermophilic crenarchaeon, Aeropyrum pernix K1.</title>
        <authorList>
            <person name="Kawarabayasi Y."/>
            <person name="Hino Y."/>
            <person name="Horikawa H."/>
            <person name="Yamazaki S."/>
            <person name="Haikawa Y."/>
            <person name="Jin-no K."/>
            <person name="Takahashi M."/>
            <person name="Sekine M."/>
            <person name="Baba S."/>
            <person name="Ankai A."/>
            <person name="Kosugi H."/>
            <person name="Hosoyama A."/>
            <person name="Fukui S."/>
            <person name="Nagai Y."/>
            <person name="Nishijima K."/>
            <person name="Nakazawa H."/>
            <person name="Takamiya M."/>
            <person name="Masuda S."/>
            <person name="Funahashi T."/>
            <person name="Tanaka T."/>
            <person name="Kudoh Y."/>
            <person name="Yamazaki J."/>
            <person name="Kushida N."/>
            <person name="Oguchi A."/>
            <person name="Aoki K."/>
            <person name="Kubota K."/>
            <person name="Nakamura Y."/>
            <person name="Nomura N."/>
            <person name="Sako Y."/>
            <person name="Kikuchi H."/>
        </authorList>
    </citation>
    <scope>NUCLEOTIDE SEQUENCE [LARGE SCALE GENOMIC DNA]</scope>
    <source>
        <strain evidence="3">ATCC 700893 / DSM 11879 / JCM 9820 / NBRC 100138 / K1</strain>
    </source>
</reference>
<protein>
    <submittedName>
        <fullName evidence="2">Small nucleolar RNP protein Gar1p</fullName>
    </submittedName>
</protein>
<dbReference type="AlphaFoldDB" id="Q9YDY3"/>
<accession>Q9YDY3</accession>
<evidence type="ECO:0000256" key="1">
    <source>
        <dbReference type="SAM" id="MobiDB-lite"/>
    </source>
</evidence>
<dbReference type="GeneID" id="1444896"/>
<organism evidence="2 3">
    <name type="scientific">Aeropyrum pernix (strain ATCC 700893 / DSM 11879 / JCM 9820 / NBRC 100138 / K1)</name>
    <dbReference type="NCBI Taxonomy" id="272557"/>
    <lineage>
        <taxon>Archaea</taxon>
        <taxon>Thermoproteota</taxon>
        <taxon>Thermoprotei</taxon>
        <taxon>Desulfurococcales</taxon>
        <taxon>Desulfurococcaceae</taxon>
        <taxon>Aeropyrum</taxon>
    </lineage>
</organism>
<dbReference type="InterPro" id="IPR009000">
    <property type="entry name" value="Transl_B-barrel_sf"/>
</dbReference>
<dbReference type="Gene3D" id="2.40.10.230">
    <property type="entry name" value="Probable tRNA pseudouridine synthase domain"/>
    <property type="match status" value="1"/>
</dbReference>
<keyword evidence="3" id="KW-1185">Reference proteome</keyword>
<dbReference type="RefSeq" id="WP_010865972.1">
    <property type="nucleotide sequence ID" value="NC_000854.2"/>
</dbReference>
<dbReference type="PIR" id="D72670">
    <property type="entry name" value="D72670"/>
</dbReference>
<dbReference type="EnsemblBacteria" id="BAA79764">
    <property type="protein sequence ID" value="BAA79764"/>
    <property type="gene ID" value="APE_0786.1"/>
</dbReference>
<dbReference type="SUPFAM" id="SSF50447">
    <property type="entry name" value="Translation proteins"/>
    <property type="match status" value="1"/>
</dbReference>
<gene>
    <name evidence="2" type="ordered locus">APE_0786.1</name>
</gene>
<dbReference type="KEGG" id="ape:APE_0786.1"/>
<evidence type="ECO:0000313" key="3">
    <source>
        <dbReference type="Proteomes" id="UP000002518"/>
    </source>
</evidence>
<sequence length="133" mass="14698">MADRRRQRRTSKAGVGGRRVEYKRVPLGFIKAIVKTGHVVVEPSEKVRRNPPRGRFQVLLAGDGEVGYVSDVIGPINSPFIVVRVRERGVIEKLSPGAELIMLVPPKKPPRKGAPRRGSSRGRRGFKKGKARG</sequence>
<feature type="compositionally biased region" description="Basic residues" evidence="1">
    <location>
        <begin position="108"/>
        <end position="133"/>
    </location>
</feature>
<dbReference type="InterPro" id="IPR038664">
    <property type="entry name" value="Gar1/Naf1_Cbf5-bd_sf"/>
</dbReference>
<evidence type="ECO:0000313" key="2">
    <source>
        <dbReference type="EMBL" id="BAA79764.2"/>
    </source>
</evidence>